<comment type="caution">
    <text evidence="3">The sequence shown here is derived from an EMBL/GenBank/DDBJ whole genome shotgun (WGS) entry which is preliminary data.</text>
</comment>
<keyword evidence="2" id="KW-0472">Membrane</keyword>
<sequence>MSDDTKQEADRAMFADRHGDEAVKTEMPDDSSSDKQTADPNPEQEPLSADEILACMKFIRNTTYTIEELQKMIAEKTGKSTGSSARTLLKATIAGREAYRAMPSNRDGIPLVILEQPLEPAIVMLDQRSHANVLSTTVIGPAVALRYILPHRVFRWHAVALALSVIALAYGVQVIWRYFAYLLSSQSVAAAAIYSDLHSVTFPRDLSFLPGAAILALGQWAAVSDMQLRWYGHRMTETEIQRRGANVLAVESTLRQAEEAANYHTQDDIPSAALSRFTAALRDRRERKFVRNVRTQIAYTLVQLYDLDPLGEAHSQHSPHMQGTRSMEQVYLDIAVKSLVGE</sequence>
<feature type="transmembrane region" description="Helical" evidence="2">
    <location>
        <begin position="154"/>
        <end position="171"/>
    </location>
</feature>
<evidence type="ECO:0000313" key="3">
    <source>
        <dbReference type="EMBL" id="KAH9838142.1"/>
    </source>
</evidence>
<name>A0A9W7SX28_9PEZI</name>
<feature type="compositionally biased region" description="Basic and acidic residues" evidence="1">
    <location>
        <begin position="1"/>
        <end position="37"/>
    </location>
</feature>
<keyword evidence="4" id="KW-1185">Reference proteome</keyword>
<gene>
    <name evidence="3" type="ORF">Tdes44962_MAKER08243</name>
</gene>
<reference evidence="3 4" key="1">
    <citation type="journal article" date="2018" name="IMA Fungus">
        <title>IMA Genome-F 10: Nine draft genome sequences of Claviceps purpurea s.lat., including C. arundinis, C. humidiphila, and C. cf. spartinae, pseudomolecules for the pitch canker pathogen Fusarium circinatum, draft genome of Davidsoniella eucalypti, Grosmannia galeiformis, Quambalaria eucalypti, and Teratosphaeria destructans.</title>
        <authorList>
            <person name="Wingfield B.D."/>
            <person name="Liu M."/>
            <person name="Nguyen H.D."/>
            <person name="Lane F.A."/>
            <person name="Morgan S.W."/>
            <person name="De Vos L."/>
            <person name="Wilken P.M."/>
            <person name="Duong T.A."/>
            <person name="Aylward J."/>
            <person name="Coetzee M.P."/>
            <person name="Dadej K."/>
            <person name="De Beer Z.W."/>
            <person name="Findlay W."/>
            <person name="Havenga M."/>
            <person name="Kolarik M."/>
            <person name="Menzies J.G."/>
            <person name="Naidoo K."/>
            <person name="Pochopski O."/>
            <person name="Shoukouhi P."/>
            <person name="Santana Q.C."/>
            <person name="Seifert K.A."/>
            <person name="Soal N."/>
            <person name="Steenkamp E.T."/>
            <person name="Tatham C.T."/>
            <person name="van der Nest M.A."/>
            <person name="Wingfield M.J."/>
        </authorList>
    </citation>
    <scope>NUCLEOTIDE SEQUENCE [LARGE SCALE GENOMIC DNA]</scope>
    <source>
        <strain evidence="3">CMW44962</strain>
    </source>
</reference>
<reference evidence="3 4" key="2">
    <citation type="journal article" date="2021" name="Curr. Genet.">
        <title>Genetic response to nitrogen starvation in the aggressive Eucalyptus foliar pathogen Teratosphaeria destructans.</title>
        <authorList>
            <person name="Havenga M."/>
            <person name="Wingfield B.D."/>
            <person name="Wingfield M.J."/>
            <person name="Dreyer L.L."/>
            <person name="Roets F."/>
            <person name="Aylward J."/>
        </authorList>
    </citation>
    <scope>NUCLEOTIDE SEQUENCE [LARGE SCALE GENOMIC DNA]</scope>
    <source>
        <strain evidence="3">CMW44962</strain>
    </source>
</reference>
<evidence type="ECO:0000313" key="4">
    <source>
        <dbReference type="Proteomes" id="UP001138500"/>
    </source>
</evidence>
<feature type="region of interest" description="Disordered" evidence="1">
    <location>
        <begin position="1"/>
        <end position="49"/>
    </location>
</feature>
<keyword evidence="2" id="KW-1133">Transmembrane helix</keyword>
<dbReference type="EMBL" id="RIBY02000735">
    <property type="protein sequence ID" value="KAH9838142.1"/>
    <property type="molecule type" value="Genomic_DNA"/>
</dbReference>
<evidence type="ECO:0000256" key="1">
    <source>
        <dbReference type="SAM" id="MobiDB-lite"/>
    </source>
</evidence>
<proteinExistence type="predicted"/>
<evidence type="ECO:0000256" key="2">
    <source>
        <dbReference type="SAM" id="Phobius"/>
    </source>
</evidence>
<protein>
    <submittedName>
        <fullName evidence="3">Uncharacterized protein</fullName>
    </submittedName>
</protein>
<dbReference type="Proteomes" id="UP001138500">
    <property type="component" value="Unassembled WGS sequence"/>
</dbReference>
<organism evidence="3 4">
    <name type="scientific">Teratosphaeria destructans</name>
    <dbReference type="NCBI Taxonomy" id="418781"/>
    <lineage>
        <taxon>Eukaryota</taxon>
        <taxon>Fungi</taxon>
        <taxon>Dikarya</taxon>
        <taxon>Ascomycota</taxon>
        <taxon>Pezizomycotina</taxon>
        <taxon>Dothideomycetes</taxon>
        <taxon>Dothideomycetidae</taxon>
        <taxon>Mycosphaerellales</taxon>
        <taxon>Teratosphaeriaceae</taxon>
        <taxon>Teratosphaeria</taxon>
    </lineage>
</organism>
<dbReference type="AlphaFoldDB" id="A0A9W7SX28"/>
<accession>A0A9W7SX28</accession>
<keyword evidence="2" id="KW-0812">Transmembrane</keyword>